<dbReference type="STRING" id="195883.A0A482XQ89"/>
<evidence type="ECO:0000259" key="3">
    <source>
        <dbReference type="Pfam" id="PF20920"/>
    </source>
</evidence>
<dbReference type="InterPro" id="IPR046378">
    <property type="entry name" value="DAXX_histone-bd"/>
</dbReference>
<evidence type="ECO:0000256" key="1">
    <source>
        <dbReference type="SAM" id="Coils"/>
    </source>
</evidence>
<reference evidence="4 5" key="1">
    <citation type="journal article" date="2017" name="Gigascience">
        <title>Genome sequence of the small brown planthopper, Laodelphax striatellus.</title>
        <authorList>
            <person name="Zhu J."/>
            <person name="Jiang F."/>
            <person name="Wang X."/>
            <person name="Yang P."/>
            <person name="Bao Y."/>
            <person name="Zhao W."/>
            <person name="Wang W."/>
            <person name="Lu H."/>
            <person name="Wang Q."/>
            <person name="Cui N."/>
            <person name="Li J."/>
            <person name="Chen X."/>
            <person name="Luo L."/>
            <person name="Yu J."/>
            <person name="Kang L."/>
            <person name="Cui F."/>
        </authorList>
    </citation>
    <scope>NUCLEOTIDE SEQUENCE [LARGE SCALE GENOMIC DNA]</scope>
    <source>
        <strain evidence="4">Lst14</strain>
    </source>
</reference>
<feature type="compositionally biased region" description="Basic and acidic residues" evidence="2">
    <location>
        <begin position="508"/>
        <end position="541"/>
    </location>
</feature>
<dbReference type="PANTHER" id="PTHR12766">
    <property type="entry name" value="DEATH DOMAIN-ASSOCIATED PROTEIN 6 DAXX"/>
    <property type="match status" value="1"/>
</dbReference>
<dbReference type="GO" id="GO:0050681">
    <property type="term" value="F:nuclear androgen receptor binding"/>
    <property type="evidence" value="ECO:0007669"/>
    <property type="project" value="TreeGrafter"/>
</dbReference>
<feature type="region of interest" description="Disordered" evidence="2">
    <location>
        <begin position="1"/>
        <end position="25"/>
    </location>
</feature>
<feature type="coiled-coil region" evidence="1">
    <location>
        <begin position="266"/>
        <end position="293"/>
    </location>
</feature>
<dbReference type="GO" id="GO:0003714">
    <property type="term" value="F:transcription corepressor activity"/>
    <property type="evidence" value="ECO:0007669"/>
    <property type="project" value="TreeGrafter"/>
</dbReference>
<feature type="region of interest" description="Disordered" evidence="2">
    <location>
        <begin position="447"/>
        <end position="583"/>
    </location>
</feature>
<feature type="compositionally biased region" description="Basic residues" evidence="2">
    <location>
        <begin position="1"/>
        <end position="10"/>
    </location>
</feature>
<dbReference type="GO" id="GO:0016605">
    <property type="term" value="C:PML body"/>
    <property type="evidence" value="ECO:0007669"/>
    <property type="project" value="TreeGrafter"/>
</dbReference>
<feature type="region of interest" description="Disordered" evidence="2">
    <location>
        <begin position="216"/>
        <end position="259"/>
    </location>
</feature>
<dbReference type="Proteomes" id="UP000291343">
    <property type="component" value="Unassembled WGS sequence"/>
</dbReference>
<feature type="compositionally biased region" description="Polar residues" evidence="2">
    <location>
        <begin position="216"/>
        <end position="243"/>
    </location>
</feature>
<dbReference type="AlphaFoldDB" id="A0A482XQ89"/>
<feature type="region of interest" description="Disordered" evidence="2">
    <location>
        <begin position="107"/>
        <end position="127"/>
    </location>
</feature>
<comment type="caution">
    <text evidence="4">The sequence shown here is derived from an EMBL/GenBank/DDBJ whole genome shotgun (WGS) entry which is preliminary data.</text>
</comment>
<keyword evidence="5" id="KW-1185">Reference proteome</keyword>
<feature type="compositionally biased region" description="Acidic residues" evidence="2">
    <location>
        <begin position="247"/>
        <end position="256"/>
    </location>
</feature>
<feature type="domain" description="Daxx histone-binding" evidence="3">
    <location>
        <begin position="370"/>
        <end position="447"/>
    </location>
</feature>
<name>A0A482XQ89_LAOST</name>
<sequence length="583" mass="66073">MEPNSKRIKPTKIEDGTNGKHSTAIEKNTRMYNKLLDSYKEILKTSLTPPILEKLIARAQQNYKKCSTSFKQSSEFTRLLQNQNNLQPLQHFETIFKKLKANKNSSAAKCSSSKDGETPVENENDSVSSDVYNKDLFEKFLNIVKERKLSQGNNYAETEKLMIRAWTSFNNCKSSYKKSAAFEDLLRKAIDLSTVDPSMQLKTVLDELKFNKRVASQQPANESKVSEPGCSTSTAQEATSGTNKAEDESDDEDELSGLDPQVRKKVKMLEKTLRQCNLRIKQLEEREVDFSREDDENSAYMKLDRYQRRFDQVYKKICQLKNQKSDAGRVIKRKVSFPGGEIERAVEKHYNKTNMFPDFHDILKITKEVKKNDKLAPNALHSIAQKVFEEFGRMLQRRRKLDVYESACFYLTNEDPADQDPELKARLEENYVKFKDNEKKVIDMYAEKSQGIEPEEVGSSVSNDEDETEKDETKECDSGDSSDDHGEQSTVMDVDDNDTIIGDGCDGSQEKVQGESDSKGERNKDDESKNKADESKNKADESIPGMSSCSSKDTAISSDPGKTSNACFSKDSEGVTVEGKEPD</sequence>
<evidence type="ECO:0000313" key="4">
    <source>
        <dbReference type="EMBL" id="RZF48153.1"/>
    </source>
</evidence>
<organism evidence="4 5">
    <name type="scientific">Laodelphax striatellus</name>
    <name type="common">Small brown planthopper</name>
    <name type="synonym">Delphax striatella</name>
    <dbReference type="NCBI Taxonomy" id="195883"/>
    <lineage>
        <taxon>Eukaryota</taxon>
        <taxon>Metazoa</taxon>
        <taxon>Ecdysozoa</taxon>
        <taxon>Arthropoda</taxon>
        <taxon>Hexapoda</taxon>
        <taxon>Insecta</taxon>
        <taxon>Pterygota</taxon>
        <taxon>Neoptera</taxon>
        <taxon>Paraneoptera</taxon>
        <taxon>Hemiptera</taxon>
        <taxon>Auchenorrhyncha</taxon>
        <taxon>Fulgoroidea</taxon>
        <taxon>Delphacidae</taxon>
        <taxon>Criomorphinae</taxon>
        <taxon>Laodelphax</taxon>
    </lineage>
</organism>
<dbReference type="InterPro" id="IPR046426">
    <property type="entry name" value="DAXX_histone-bd_sf"/>
</dbReference>
<evidence type="ECO:0000256" key="2">
    <source>
        <dbReference type="SAM" id="MobiDB-lite"/>
    </source>
</evidence>
<dbReference type="GO" id="GO:0042393">
    <property type="term" value="F:histone binding"/>
    <property type="evidence" value="ECO:0007669"/>
    <property type="project" value="InterPro"/>
</dbReference>
<dbReference type="EMBL" id="QKKF02002773">
    <property type="protein sequence ID" value="RZF48153.1"/>
    <property type="molecule type" value="Genomic_DNA"/>
</dbReference>
<dbReference type="GO" id="GO:0003713">
    <property type="term" value="F:transcription coactivator activity"/>
    <property type="evidence" value="ECO:0007669"/>
    <property type="project" value="TreeGrafter"/>
</dbReference>
<evidence type="ECO:0000313" key="5">
    <source>
        <dbReference type="Proteomes" id="UP000291343"/>
    </source>
</evidence>
<dbReference type="Pfam" id="PF20920">
    <property type="entry name" value="DAXX_hist_bd"/>
    <property type="match status" value="1"/>
</dbReference>
<gene>
    <name evidence="4" type="ORF">LSTR_LSTR009842</name>
</gene>
<protein>
    <recommendedName>
        <fullName evidence="3">Daxx histone-binding domain-containing protein</fullName>
    </recommendedName>
</protein>
<proteinExistence type="predicted"/>
<feature type="compositionally biased region" description="Basic and acidic residues" evidence="2">
    <location>
        <begin position="570"/>
        <end position="583"/>
    </location>
</feature>
<feature type="compositionally biased region" description="Basic and acidic residues" evidence="2">
    <location>
        <begin position="471"/>
        <end position="487"/>
    </location>
</feature>
<dbReference type="OrthoDB" id="7492809at2759"/>
<dbReference type="SMR" id="A0A482XQ89"/>
<feature type="compositionally biased region" description="Basic and acidic residues" evidence="2">
    <location>
        <begin position="11"/>
        <end position="25"/>
    </location>
</feature>
<dbReference type="Gene3D" id="1.20.58.2170">
    <property type="match status" value="1"/>
</dbReference>
<keyword evidence="1" id="KW-0175">Coiled coil</keyword>
<dbReference type="InParanoid" id="A0A482XQ89"/>
<feature type="compositionally biased region" description="Polar residues" evidence="2">
    <location>
        <begin position="545"/>
        <end position="567"/>
    </location>
</feature>
<dbReference type="PANTHER" id="PTHR12766:SF7">
    <property type="entry name" value="DEATH DOMAIN-ASSOCIATED PROTEIN 6"/>
    <property type="match status" value="1"/>
</dbReference>
<accession>A0A482XQ89</accession>